<dbReference type="EMBL" id="KV448176">
    <property type="protein sequence ID" value="OAX41612.1"/>
    <property type="molecule type" value="Genomic_DNA"/>
</dbReference>
<dbReference type="Proteomes" id="UP000092154">
    <property type="component" value="Unassembled WGS sequence"/>
</dbReference>
<proteinExistence type="predicted"/>
<gene>
    <name evidence="2" type="ORF">K503DRAFT_767553</name>
</gene>
<keyword evidence="3" id="KW-1185">Reference proteome</keyword>
<evidence type="ECO:0000313" key="2">
    <source>
        <dbReference type="EMBL" id="OAX41612.1"/>
    </source>
</evidence>
<dbReference type="InParanoid" id="A0A1B7N9R3"/>
<evidence type="ECO:0000313" key="3">
    <source>
        <dbReference type="Proteomes" id="UP000092154"/>
    </source>
</evidence>
<sequence length="62" mass="6894">MSANFNNIGLDSQPVQIRNNLLLVLLAAAILAFKAGLYLWFSYVMRVVQLGRCNSATCQSFQ</sequence>
<evidence type="ECO:0000256" key="1">
    <source>
        <dbReference type="SAM" id="Phobius"/>
    </source>
</evidence>
<dbReference type="AlphaFoldDB" id="A0A1B7N9R3"/>
<reference evidence="2 3" key="1">
    <citation type="submission" date="2016-06" db="EMBL/GenBank/DDBJ databases">
        <title>Comparative genomics of the ectomycorrhizal sister species Rhizopogon vinicolor and Rhizopogon vesiculosus (Basidiomycota: Boletales) reveals a divergence of the mating type B locus.</title>
        <authorList>
            <consortium name="DOE Joint Genome Institute"/>
            <person name="Mujic A.B."/>
            <person name="Kuo A."/>
            <person name="Tritt A."/>
            <person name="Lipzen A."/>
            <person name="Chen C."/>
            <person name="Johnson J."/>
            <person name="Sharma A."/>
            <person name="Barry K."/>
            <person name="Grigoriev I.V."/>
            <person name="Spatafora J.W."/>
        </authorList>
    </citation>
    <scope>NUCLEOTIDE SEQUENCE [LARGE SCALE GENOMIC DNA]</scope>
    <source>
        <strain evidence="2 3">AM-OR11-026</strain>
    </source>
</reference>
<accession>A0A1B7N9R3</accession>
<keyword evidence="1" id="KW-0472">Membrane</keyword>
<name>A0A1B7N9R3_9AGAM</name>
<organism evidence="2 3">
    <name type="scientific">Rhizopogon vinicolor AM-OR11-026</name>
    <dbReference type="NCBI Taxonomy" id="1314800"/>
    <lineage>
        <taxon>Eukaryota</taxon>
        <taxon>Fungi</taxon>
        <taxon>Dikarya</taxon>
        <taxon>Basidiomycota</taxon>
        <taxon>Agaricomycotina</taxon>
        <taxon>Agaricomycetes</taxon>
        <taxon>Agaricomycetidae</taxon>
        <taxon>Boletales</taxon>
        <taxon>Suillineae</taxon>
        <taxon>Rhizopogonaceae</taxon>
        <taxon>Rhizopogon</taxon>
    </lineage>
</organism>
<keyword evidence="1" id="KW-0812">Transmembrane</keyword>
<feature type="transmembrane region" description="Helical" evidence="1">
    <location>
        <begin position="21"/>
        <end position="41"/>
    </location>
</feature>
<protein>
    <submittedName>
        <fullName evidence="2">Uncharacterized protein</fullName>
    </submittedName>
</protein>
<keyword evidence="1" id="KW-1133">Transmembrane helix</keyword>